<evidence type="ECO:0000259" key="2">
    <source>
        <dbReference type="SMART" id="SM00382"/>
    </source>
</evidence>
<dbReference type="InterPro" id="IPR014721">
    <property type="entry name" value="Ribsml_uS5_D2-typ_fold_subgr"/>
</dbReference>
<dbReference type="InterPro" id="IPR027417">
    <property type="entry name" value="P-loop_NTPase"/>
</dbReference>
<dbReference type="InterPro" id="IPR045006">
    <property type="entry name" value="CHLI-like"/>
</dbReference>
<evidence type="ECO:0000256" key="1">
    <source>
        <dbReference type="ARBA" id="ARBA00006354"/>
    </source>
</evidence>
<dbReference type="AlphaFoldDB" id="A0A4R1QVJ2"/>
<dbReference type="InterPro" id="IPR020568">
    <property type="entry name" value="Ribosomal_Su5_D2-typ_SF"/>
</dbReference>
<dbReference type="InterPro" id="IPR004482">
    <property type="entry name" value="Mg_chelat-rel"/>
</dbReference>
<feature type="domain" description="AAA+ ATPase" evidence="2">
    <location>
        <begin position="213"/>
        <end position="395"/>
    </location>
</feature>
<dbReference type="GO" id="GO:0005524">
    <property type="term" value="F:ATP binding"/>
    <property type="evidence" value="ECO:0007669"/>
    <property type="project" value="InterPro"/>
</dbReference>
<sequence length="510" mass="56165">MFSTIISAAICGMNAMLVHVEVDMAKGLPGFLMVGYLSGEVKEAGERVRVALKNSGIMLSPMRTTVNLSPANIRKEGTAFDLPIAVGMLRSMDYIKEEAVSGIMIVGELSLNGKVNPIKGILPLVRRAKAEGIKRCLVPEENKAEGAVISGIEVIGAISLQDALSYLRGERREEKRTEKIVGSKIRKREKAPDFSEISGQAAAKRAAEIAAAGFHNLLLVGPPGSGKTMIANRLTGILPPLTKDECLEVSSLYSIAGRLSSGKTLIEKRPFLSPHHTATVSSLTGGGRIPRPGIISLAHLGVLFLDEMPEFGQHVLDMLRQPLEEKQINIDRIGGNCTYPADFMLVGALNPCPCGYYPDVNRCRCTSADIKKYQSRISGPILDRIDLCAEVSQIAMKELTNKSEGESSVSIRKRVIRARKRQEERYSARGYECNAGLTAKDIPRFCLLEDKEEKLMERAFTSLRLSARGYYRILRVARTIADLDESEQIKEIHLAEAISYRMEGNKYWER</sequence>
<protein>
    <submittedName>
        <fullName evidence="3">Magnesium chelatase family protein</fullName>
    </submittedName>
</protein>
<dbReference type="SMART" id="SM00382">
    <property type="entry name" value="AAA"/>
    <property type="match status" value="1"/>
</dbReference>
<comment type="similarity">
    <text evidence="1">Belongs to the Mg-chelatase subunits D/I family. ComM subfamily.</text>
</comment>
<dbReference type="PANTHER" id="PTHR32039:SF7">
    <property type="entry name" value="COMPETENCE PROTEIN COMM"/>
    <property type="match status" value="1"/>
</dbReference>
<dbReference type="OrthoDB" id="9813147at2"/>
<name>A0A4R1QVJ2_9FIRM</name>
<dbReference type="STRING" id="1469948.GCA_000732725_01586"/>
<dbReference type="RefSeq" id="WP_031390301.1">
    <property type="nucleotide sequence ID" value="NZ_JPNB01000001.1"/>
</dbReference>
<dbReference type="InterPro" id="IPR025158">
    <property type="entry name" value="Mg_chelat-rel_C"/>
</dbReference>
<dbReference type="InterPro" id="IPR000523">
    <property type="entry name" value="Mg_chelatse_chII-like_cat_dom"/>
</dbReference>
<keyword evidence="4" id="KW-1185">Reference proteome</keyword>
<evidence type="ECO:0000313" key="4">
    <source>
        <dbReference type="Proteomes" id="UP000295718"/>
    </source>
</evidence>
<dbReference type="SUPFAM" id="SSF52540">
    <property type="entry name" value="P-loop containing nucleoside triphosphate hydrolases"/>
    <property type="match status" value="1"/>
</dbReference>
<dbReference type="NCBIfam" id="TIGR00368">
    <property type="entry name" value="YifB family Mg chelatase-like AAA ATPase"/>
    <property type="match status" value="1"/>
</dbReference>
<dbReference type="Pfam" id="PF13335">
    <property type="entry name" value="Mg_chelatase_C"/>
    <property type="match status" value="1"/>
</dbReference>
<dbReference type="Proteomes" id="UP000295718">
    <property type="component" value="Unassembled WGS sequence"/>
</dbReference>
<proteinExistence type="inferred from homology"/>
<comment type="caution">
    <text evidence="3">The sequence shown here is derived from an EMBL/GenBank/DDBJ whole genome shotgun (WGS) entry which is preliminary data.</text>
</comment>
<reference evidence="3 4" key="1">
    <citation type="submission" date="2019-03" db="EMBL/GenBank/DDBJ databases">
        <title>Genomic Encyclopedia of Type Strains, Phase IV (KMG-IV): sequencing the most valuable type-strain genomes for metagenomic binning, comparative biology and taxonomic classification.</title>
        <authorList>
            <person name="Goeker M."/>
        </authorList>
    </citation>
    <scope>NUCLEOTIDE SEQUENCE [LARGE SCALE GENOMIC DNA]</scope>
    <source>
        <strain evidence="3 4">DSM 100556</strain>
    </source>
</reference>
<dbReference type="SUPFAM" id="SSF54211">
    <property type="entry name" value="Ribosomal protein S5 domain 2-like"/>
    <property type="match status" value="1"/>
</dbReference>
<dbReference type="EMBL" id="SLUO01000011">
    <property type="protein sequence ID" value="TCL56605.1"/>
    <property type="molecule type" value="Genomic_DNA"/>
</dbReference>
<dbReference type="Gene3D" id="3.30.230.10">
    <property type="match status" value="1"/>
</dbReference>
<dbReference type="Pfam" id="PF01078">
    <property type="entry name" value="Mg_chelatase"/>
    <property type="match status" value="1"/>
</dbReference>
<organism evidence="3 4">
    <name type="scientific">Kineothrix alysoides</name>
    <dbReference type="NCBI Taxonomy" id="1469948"/>
    <lineage>
        <taxon>Bacteria</taxon>
        <taxon>Bacillati</taxon>
        <taxon>Bacillota</taxon>
        <taxon>Clostridia</taxon>
        <taxon>Lachnospirales</taxon>
        <taxon>Lachnospiraceae</taxon>
        <taxon>Kineothrix</taxon>
    </lineage>
</organism>
<accession>A0A4R1QVJ2</accession>
<dbReference type="PANTHER" id="PTHR32039">
    <property type="entry name" value="MAGNESIUM-CHELATASE SUBUNIT CHLI"/>
    <property type="match status" value="1"/>
</dbReference>
<dbReference type="Pfam" id="PF13541">
    <property type="entry name" value="ChlI"/>
    <property type="match status" value="1"/>
</dbReference>
<dbReference type="InterPro" id="IPR003593">
    <property type="entry name" value="AAA+_ATPase"/>
</dbReference>
<dbReference type="Gene3D" id="3.40.50.300">
    <property type="entry name" value="P-loop containing nucleotide triphosphate hydrolases"/>
    <property type="match status" value="1"/>
</dbReference>
<gene>
    <name evidence="3" type="ORF">EDD76_11199</name>
</gene>
<evidence type="ECO:0000313" key="3">
    <source>
        <dbReference type="EMBL" id="TCL56605.1"/>
    </source>
</evidence>